<feature type="domain" description="Methylamine utilisation protein MauE" evidence="6">
    <location>
        <begin position="3"/>
        <end position="133"/>
    </location>
</feature>
<evidence type="ECO:0000313" key="7">
    <source>
        <dbReference type="EMBL" id="KAB2352446.1"/>
    </source>
</evidence>
<evidence type="ECO:0000259" key="6">
    <source>
        <dbReference type="Pfam" id="PF07291"/>
    </source>
</evidence>
<evidence type="ECO:0000256" key="4">
    <source>
        <dbReference type="ARBA" id="ARBA00023136"/>
    </source>
</evidence>
<dbReference type="OrthoDB" id="3483675at2"/>
<evidence type="ECO:0000313" key="8">
    <source>
        <dbReference type="Proteomes" id="UP000468735"/>
    </source>
</evidence>
<feature type="transmembrane region" description="Helical" evidence="5">
    <location>
        <begin position="112"/>
        <end position="134"/>
    </location>
</feature>
<organism evidence="7 8">
    <name type="scientific">Actinomadura rudentiformis</name>
    <dbReference type="NCBI Taxonomy" id="359158"/>
    <lineage>
        <taxon>Bacteria</taxon>
        <taxon>Bacillati</taxon>
        <taxon>Actinomycetota</taxon>
        <taxon>Actinomycetes</taxon>
        <taxon>Streptosporangiales</taxon>
        <taxon>Thermomonosporaceae</taxon>
        <taxon>Actinomadura</taxon>
    </lineage>
</organism>
<evidence type="ECO:0000256" key="1">
    <source>
        <dbReference type="ARBA" id="ARBA00004141"/>
    </source>
</evidence>
<proteinExistence type="predicted"/>
<accession>A0A6H9Z7W7</accession>
<keyword evidence="2 5" id="KW-0812">Transmembrane</keyword>
<dbReference type="EMBL" id="WBMT01000001">
    <property type="protein sequence ID" value="KAB2352446.1"/>
    <property type="molecule type" value="Genomic_DNA"/>
</dbReference>
<evidence type="ECO:0000256" key="3">
    <source>
        <dbReference type="ARBA" id="ARBA00022989"/>
    </source>
</evidence>
<dbReference type="InterPro" id="IPR009908">
    <property type="entry name" value="Methylamine_util_MauE"/>
</dbReference>
<gene>
    <name evidence="7" type="ORF">F8566_01815</name>
</gene>
<dbReference type="GO" id="GO:0030416">
    <property type="term" value="P:methylamine metabolic process"/>
    <property type="evidence" value="ECO:0007669"/>
    <property type="project" value="InterPro"/>
</dbReference>
<feature type="transmembrane region" description="Helical" evidence="5">
    <location>
        <begin position="48"/>
        <end position="68"/>
    </location>
</feature>
<keyword evidence="8" id="KW-1185">Reference proteome</keyword>
<evidence type="ECO:0000256" key="5">
    <source>
        <dbReference type="SAM" id="Phobius"/>
    </source>
</evidence>
<keyword evidence="3 5" id="KW-1133">Transmembrane helix</keyword>
<comment type="caution">
    <text evidence="7">The sequence shown here is derived from an EMBL/GenBank/DDBJ whole genome shotgun (WGS) entry which is preliminary data.</text>
</comment>
<keyword evidence="4 5" id="KW-0472">Membrane</keyword>
<dbReference type="RefSeq" id="WP_151557265.1">
    <property type="nucleotide sequence ID" value="NZ_WBMT01000001.1"/>
</dbReference>
<protein>
    <recommendedName>
        <fullName evidence="6">Methylamine utilisation protein MauE domain-containing protein</fullName>
    </recommendedName>
</protein>
<dbReference type="AlphaFoldDB" id="A0A6H9Z7W7"/>
<dbReference type="GO" id="GO:0016020">
    <property type="term" value="C:membrane"/>
    <property type="evidence" value="ECO:0007669"/>
    <property type="project" value="UniProtKB-SubCell"/>
</dbReference>
<reference evidence="7 8" key="1">
    <citation type="submission" date="2019-09" db="EMBL/GenBank/DDBJ databases">
        <title>Actinomadura physcomitrii sp. nov., a novel actinomycete isolated from moss [Physcomitrium sphaericum (Ludw) Fuernr].</title>
        <authorList>
            <person name="Zhuang X."/>
            <person name="Liu C."/>
        </authorList>
    </citation>
    <scope>NUCLEOTIDE SEQUENCE [LARGE SCALE GENOMIC DNA]</scope>
    <source>
        <strain evidence="7 8">HMC1</strain>
    </source>
</reference>
<dbReference type="Proteomes" id="UP000468735">
    <property type="component" value="Unassembled WGS sequence"/>
</dbReference>
<feature type="transmembrane region" description="Helical" evidence="5">
    <location>
        <begin position="6"/>
        <end position="27"/>
    </location>
</feature>
<feature type="transmembrane region" description="Helical" evidence="5">
    <location>
        <begin position="74"/>
        <end position="92"/>
    </location>
</feature>
<feature type="transmembrane region" description="Helical" evidence="5">
    <location>
        <begin position="146"/>
        <end position="166"/>
    </location>
</feature>
<comment type="subcellular location">
    <subcellularLocation>
        <location evidence="1">Membrane</location>
        <topology evidence="1">Multi-pass membrane protein</topology>
    </subcellularLocation>
</comment>
<name>A0A6H9Z7W7_9ACTN</name>
<sequence>MKDYVLLGAQWSLATVFALAVITKVRSAAGFRAYRTTVRTLTKLSERTALGVAVGVLACEAGAVLLLALPVMPLAGLLLAAGLLLVFMGAVFRAVRKGVFAECGCFGDRSSVLSYPLLVRNALLLMVAMMGLALESSAASGDVEALPAGIAVAVGLALGTGFVRYYDVLVTKVLMRVDPTAGGGAASAGARAADAK</sequence>
<dbReference type="Pfam" id="PF07291">
    <property type="entry name" value="MauE"/>
    <property type="match status" value="1"/>
</dbReference>
<evidence type="ECO:0000256" key="2">
    <source>
        <dbReference type="ARBA" id="ARBA00022692"/>
    </source>
</evidence>